<gene>
    <name evidence="1" type="ORF">R7W55_02960</name>
</gene>
<protein>
    <submittedName>
        <fullName evidence="1">Uncharacterized protein</fullName>
    </submittedName>
</protein>
<sequence>MAKVNYNFFTDLLKYQSKNHPISNIWITSNAIKLSNSGKITIKTKTLNFESNYHERKNTTAI</sequence>
<evidence type="ECO:0000313" key="2">
    <source>
        <dbReference type="Proteomes" id="UP001287983"/>
    </source>
</evidence>
<accession>A0AAP6CU78</accession>
<evidence type="ECO:0000313" key="1">
    <source>
        <dbReference type="EMBL" id="MDW2916579.1"/>
    </source>
</evidence>
<comment type="caution">
    <text evidence="1">The sequence shown here is derived from an EMBL/GenBank/DDBJ whole genome shotgun (WGS) entry which is preliminary data.</text>
</comment>
<organism evidence="1 2">
    <name type="scientific">Mesomycoplasma ovipneumoniae</name>
    <dbReference type="NCBI Taxonomy" id="29562"/>
    <lineage>
        <taxon>Bacteria</taxon>
        <taxon>Bacillati</taxon>
        <taxon>Mycoplasmatota</taxon>
        <taxon>Mycoplasmoidales</taxon>
        <taxon>Metamycoplasmataceae</taxon>
        <taxon>Mesomycoplasma</taxon>
    </lineage>
</organism>
<name>A0AAP6CU78_9BACT</name>
<dbReference type="GeneID" id="89472125"/>
<dbReference type="Proteomes" id="UP001287983">
    <property type="component" value="Unassembled WGS sequence"/>
</dbReference>
<reference evidence="1" key="1">
    <citation type="submission" date="2023-10" db="EMBL/GenBank/DDBJ databases">
        <title>Genome sequences of Myoplasma ovipneumoniae isolated from sheep.</title>
        <authorList>
            <person name="Spergser J."/>
        </authorList>
    </citation>
    <scope>NUCLEOTIDE SEQUENCE</scope>
    <source>
        <strain evidence="1">5474_3</strain>
    </source>
</reference>
<dbReference type="RefSeq" id="WP_075949660.1">
    <property type="nucleotide sequence ID" value="NZ_CP134944.1"/>
</dbReference>
<dbReference type="AlphaFoldDB" id="A0AAP6CU78"/>
<dbReference type="EMBL" id="JAWPFQ010000022">
    <property type="protein sequence ID" value="MDW2916579.1"/>
    <property type="molecule type" value="Genomic_DNA"/>
</dbReference>
<proteinExistence type="predicted"/>